<dbReference type="Proteomes" id="UP001055811">
    <property type="component" value="Linkage Group LG04"/>
</dbReference>
<reference evidence="2" key="1">
    <citation type="journal article" date="2022" name="Mol. Ecol. Resour.">
        <title>The genomes of chicory, endive, great burdock and yacon provide insights into Asteraceae palaeo-polyploidization history and plant inulin production.</title>
        <authorList>
            <person name="Fan W."/>
            <person name="Wang S."/>
            <person name="Wang H."/>
            <person name="Wang A."/>
            <person name="Jiang F."/>
            <person name="Liu H."/>
            <person name="Zhao H."/>
            <person name="Xu D."/>
            <person name="Zhang Y."/>
        </authorList>
    </citation>
    <scope>NUCLEOTIDE SEQUENCE [LARGE SCALE GENOMIC DNA]</scope>
    <source>
        <strain evidence="2">cv. Punajuju</strain>
    </source>
</reference>
<protein>
    <submittedName>
        <fullName evidence="1">Uncharacterized protein</fullName>
    </submittedName>
</protein>
<dbReference type="EMBL" id="CM042012">
    <property type="protein sequence ID" value="KAI3750016.1"/>
    <property type="molecule type" value="Genomic_DNA"/>
</dbReference>
<gene>
    <name evidence="1" type="ORF">L2E82_20640</name>
</gene>
<keyword evidence="2" id="KW-1185">Reference proteome</keyword>
<accession>A0ACB9DU88</accession>
<evidence type="ECO:0000313" key="2">
    <source>
        <dbReference type="Proteomes" id="UP001055811"/>
    </source>
</evidence>
<proteinExistence type="predicted"/>
<reference evidence="1 2" key="2">
    <citation type="journal article" date="2022" name="Mol. Ecol. Resour.">
        <title>The genomes of chicory, endive, great burdock and yacon provide insights into Asteraceae paleo-polyploidization history and plant inulin production.</title>
        <authorList>
            <person name="Fan W."/>
            <person name="Wang S."/>
            <person name="Wang H."/>
            <person name="Wang A."/>
            <person name="Jiang F."/>
            <person name="Liu H."/>
            <person name="Zhao H."/>
            <person name="Xu D."/>
            <person name="Zhang Y."/>
        </authorList>
    </citation>
    <scope>NUCLEOTIDE SEQUENCE [LARGE SCALE GENOMIC DNA]</scope>
    <source>
        <strain evidence="2">cv. Punajuju</strain>
        <tissue evidence="1">Leaves</tissue>
    </source>
</reference>
<sequence>MHNYQLLLQPQWQRQQAFEIQAVFVDDPLLACRSTGKRHRSRSRDRLSSFSRLRVSFLLVQKREKQSPHC</sequence>
<organism evidence="1 2">
    <name type="scientific">Cichorium intybus</name>
    <name type="common">Chicory</name>
    <dbReference type="NCBI Taxonomy" id="13427"/>
    <lineage>
        <taxon>Eukaryota</taxon>
        <taxon>Viridiplantae</taxon>
        <taxon>Streptophyta</taxon>
        <taxon>Embryophyta</taxon>
        <taxon>Tracheophyta</taxon>
        <taxon>Spermatophyta</taxon>
        <taxon>Magnoliopsida</taxon>
        <taxon>eudicotyledons</taxon>
        <taxon>Gunneridae</taxon>
        <taxon>Pentapetalae</taxon>
        <taxon>asterids</taxon>
        <taxon>campanulids</taxon>
        <taxon>Asterales</taxon>
        <taxon>Asteraceae</taxon>
        <taxon>Cichorioideae</taxon>
        <taxon>Cichorieae</taxon>
        <taxon>Cichoriinae</taxon>
        <taxon>Cichorium</taxon>
    </lineage>
</organism>
<evidence type="ECO:0000313" key="1">
    <source>
        <dbReference type="EMBL" id="KAI3750016.1"/>
    </source>
</evidence>
<comment type="caution">
    <text evidence="1">The sequence shown here is derived from an EMBL/GenBank/DDBJ whole genome shotgun (WGS) entry which is preliminary data.</text>
</comment>
<name>A0ACB9DU88_CICIN</name>